<evidence type="ECO:0000313" key="3">
    <source>
        <dbReference type="EMBL" id="CAI2363575.1"/>
    </source>
</evidence>
<evidence type="ECO:0000256" key="2">
    <source>
        <dbReference type="SAM" id="MobiDB-lite"/>
    </source>
</evidence>
<evidence type="ECO:0000256" key="1">
    <source>
        <dbReference type="SAM" id="Coils"/>
    </source>
</evidence>
<comment type="caution">
    <text evidence="3">The sequence shown here is derived from an EMBL/GenBank/DDBJ whole genome shotgun (WGS) entry which is preliminary data.</text>
</comment>
<accession>A0AAD1U908</accession>
<feature type="region of interest" description="Disordered" evidence="2">
    <location>
        <begin position="687"/>
        <end position="729"/>
    </location>
</feature>
<name>A0AAD1U908_EUPCR</name>
<organism evidence="3 4">
    <name type="scientific">Euplotes crassus</name>
    <dbReference type="NCBI Taxonomy" id="5936"/>
    <lineage>
        <taxon>Eukaryota</taxon>
        <taxon>Sar</taxon>
        <taxon>Alveolata</taxon>
        <taxon>Ciliophora</taxon>
        <taxon>Intramacronucleata</taxon>
        <taxon>Spirotrichea</taxon>
        <taxon>Hypotrichia</taxon>
        <taxon>Euplotida</taxon>
        <taxon>Euplotidae</taxon>
        <taxon>Moneuplotes</taxon>
    </lineage>
</organism>
<keyword evidence="1" id="KW-0175">Coiled coil</keyword>
<reference evidence="3" key="1">
    <citation type="submission" date="2023-07" db="EMBL/GenBank/DDBJ databases">
        <authorList>
            <consortium name="AG Swart"/>
            <person name="Singh M."/>
            <person name="Singh A."/>
            <person name="Seah K."/>
            <person name="Emmerich C."/>
        </authorList>
    </citation>
    <scope>NUCLEOTIDE SEQUENCE</scope>
    <source>
        <strain evidence="3">DP1</strain>
    </source>
</reference>
<keyword evidence="4" id="KW-1185">Reference proteome</keyword>
<proteinExistence type="predicted"/>
<sequence>MSLKVLLSDTRKKRTRLATIASVSDIPSTKKKPTAGNPKEYKSSLGLELMNEKVEHSFLTAVPEKSRSLTKQDLESSYHKYIGNSGEYKDDISVLLDRLDQLKLEKQRKVQKLDELEMQLKNVKLQNGKKVNSNINVHASRRIIYEGTFTSENEQDTVTITSEGDLASRYLEDMMSLHSKPCKGSLATVRKLKERSLLKTKYHSRTTPDIFTEFDIQKLRHYEYSPSTLHSILTSKLSKISSKLESQKNAQEEILQILKREKSQKSFNSRKMLLLNKYEITKTMIRDQQLGRERKRKMESLIGFMKKKIEVQNEKFREQIKKKSKELKQESQQFQKHLESYGKRFDYFEQIKFKDSKKKEETGELGYEEIIRLLIQTMGKEKGKEQDFRDLLSSFPQYLKDPEQFAKQLGNINLDKHFLTKPEFNEYKIGDTLNARNDLHLPTDTPGLKPLATFNEKKSPLKSLEKSKYPRSELSSKNILAKDEDLRNNLNTPSCSRRDKDIELLSVHTGQLALSEKTQEILENKDTKQTLEDHLKKTNSLKSQYDCQLAEVVKKSKKLQKLIKERDQLKNSLKSQPPKLSLSPRNSIITPQLATPKASGVAPNPEISAQKSKIRHEENLMTLIEEDILKSKKCERQIEIFLNESLSRVCFKLYKIRAIVGISLSKDFEIMKIITEFTHQYPEVRNHQMKDSKLRRKGMTMRGGSVHGNMSKPFTGFEPSKSSRSKSRRRTDYTFVDFRKGLCNGNLNKFIRIVNYINNEIQNYKSLWDKCSEGVPVNKKNSSLKVPENNNMPLKGSIARPVKVSSTNQDKMSTKDLDNLLDKGDKNSGNINSIKLLDKDYDKFVTIYSPRKHIFDPQEERDQYVPLSPKEVEDIDPVRGKVKQQMRSLEESYRVVESKPKRRKSIQKPLITPSQKLRENERENNANLIKARSELDSFNKVIKRKKEFEDCHKETTELMALINTNLKYYSRNGVRPTHLKRGKNRTQKLTFNDVKDKIVDKITTERKKMCCTSHRSHQRQMQEIWRTTKPSYMSKVASKSKWTKDLPKELELEQFEAVRKELFMKQLKIDPLKKLIKSLSPTPHLSKTPLPHPSPTPSFRQNTFRSNFKSHFGVEITHILQSLQSQHRQELKAQKRKLKEAQDI</sequence>
<dbReference type="AlphaFoldDB" id="A0AAD1U908"/>
<feature type="coiled-coil region" evidence="1">
    <location>
        <begin position="92"/>
        <end position="126"/>
    </location>
</feature>
<gene>
    <name evidence="3" type="ORF">ECRASSUSDP1_LOCUS4911</name>
</gene>
<evidence type="ECO:0000313" key="4">
    <source>
        <dbReference type="Proteomes" id="UP001295684"/>
    </source>
</evidence>
<protein>
    <submittedName>
        <fullName evidence="3">Uncharacterized protein</fullName>
    </submittedName>
</protein>
<feature type="coiled-coil region" evidence="1">
    <location>
        <begin position="306"/>
        <end position="337"/>
    </location>
</feature>
<dbReference type="EMBL" id="CAMPGE010004730">
    <property type="protein sequence ID" value="CAI2363575.1"/>
    <property type="molecule type" value="Genomic_DNA"/>
</dbReference>
<dbReference type="Proteomes" id="UP001295684">
    <property type="component" value="Unassembled WGS sequence"/>
</dbReference>